<keyword evidence="3" id="KW-1185">Reference proteome</keyword>
<proteinExistence type="predicted"/>
<dbReference type="SUPFAM" id="SSF81383">
    <property type="entry name" value="F-box domain"/>
    <property type="match status" value="1"/>
</dbReference>
<dbReference type="PANTHER" id="PTHR20933">
    <property type="entry name" value="F-BOX ONLY PROTEIN 33"/>
    <property type="match status" value="1"/>
</dbReference>
<protein>
    <recommendedName>
        <fullName evidence="1">F-box domain-containing protein</fullName>
    </recommendedName>
</protein>
<evidence type="ECO:0000313" key="3">
    <source>
        <dbReference type="Proteomes" id="UP001497472"/>
    </source>
</evidence>
<name>A0AAV1JEJ4_9NEOP</name>
<dbReference type="AlphaFoldDB" id="A0AAV1JEJ4"/>
<reference evidence="2 3" key="1">
    <citation type="submission" date="2023-11" db="EMBL/GenBank/DDBJ databases">
        <authorList>
            <person name="Okamura Y."/>
        </authorList>
    </citation>
    <scope>NUCLEOTIDE SEQUENCE [LARGE SCALE GENOMIC DNA]</scope>
</reference>
<dbReference type="Pfam" id="PF00646">
    <property type="entry name" value="F-box"/>
    <property type="match status" value="1"/>
</dbReference>
<evidence type="ECO:0000259" key="1">
    <source>
        <dbReference type="Pfam" id="PF00646"/>
    </source>
</evidence>
<accession>A0AAV1JEJ4</accession>
<feature type="domain" description="F-box" evidence="1">
    <location>
        <begin position="21"/>
        <end position="54"/>
    </location>
</feature>
<evidence type="ECO:0000313" key="2">
    <source>
        <dbReference type="EMBL" id="CAK1547787.1"/>
    </source>
</evidence>
<dbReference type="Proteomes" id="UP001497472">
    <property type="component" value="Unassembled WGS sequence"/>
</dbReference>
<dbReference type="InterPro" id="IPR001810">
    <property type="entry name" value="F-box_dom"/>
</dbReference>
<dbReference type="Gene3D" id="1.20.1280.50">
    <property type="match status" value="1"/>
</dbReference>
<dbReference type="InterPro" id="IPR032675">
    <property type="entry name" value="LRR_dom_sf"/>
</dbReference>
<gene>
    <name evidence="2" type="ORF">LNINA_LOCUS7236</name>
</gene>
<dbReference type="PANTHER" id="PTHR20933:SF3">
    <property type="entry name" value="F-BOX ONLY PROTEIN 33"/>
    <property type="match status" value="1"/>
</dbReference>
<dbReference type="Gene3D" id="3.80.10.10">
    <property type="entry name" value="Ribonuclease Inhibitor"/>
    <property type="match status" value="1"/>
</dbReference>
<organism evidence="2 3">
    <name type="scientific">Leptosia nina</name>
    <dbReference type="NCBI Taxonomy" id="320188"/>
    <lineage>
        <taxon>Eukaryota</taxon>
        <taxon>Metazoa</taxon>
        <taxon>Ecdysozoa</taxon>
        <taxon>Arthropoda</taxon>
        <taxon>Hexapoda</taxon>
        <taxon>Insecta</taxon>
        <taxon>Pterygota</taxon>
        <taxon>Neoptera</taxon>
        <taxon>Endopterygota</taxon>
        <taxon>Lepidoptera</taxon>
        <taxon>Glossata</taxon>
        <taxon>Ditrysia</taxon>
        <taxon>Papilionoidea</taxon>
        <taxon>Pieridae</taxon>
        <taxon>Pierinae</taxon>
        <taxon>Leptosia</taxon>
    </lineage>
</organism>
<dbReference type="InterPro" id="IPR036047">
    <property type="entry name" value="F-box-like_dom_sf"/>
</dbReference>
<dbReference type="GO" id="GO:0031398">
    <property type="term" value="P:positive regulation of protein ubiquitination"/>
    <property type="evidence" value="ECO:0007669"/>
    <property type="project" value="TreeGrafter"/>
</dbReference>
<comment type="caution">
    <text evidence="2">The sequence shown here is derived from an EMBL/GenBank/DDBJ whole genome shotgun (WGS) entry which is preliminary data.</text>
</comment>
<dbReference type="EMBL" id="CAVLEF010000009">
    <property type="protein sequence ID" value="CAK1547787.1"/>
    <property type="molecule type" value="Genomic_DNA"/>
</dbReference>
<sequence>MDTKYRSEKPDTKLKMDVGWGSLPLLPLGCVLDHLSMEDALAASSTCRHWRNAILVFARQRDLLKLEVKNLEKSLFLTRLFKKNTRRLHIYIDTTGQELDTFMKCILPLFFETMSLNELAFIGPSYASRYYTPTAELKRIIVESLIFKHRHSLQRLILLGCEMATPKNDNDRFVHKHLEQYSRPPLSFSTVPSLDDTILTRRNVELMMFSTLQNIVIDYEYLSPGTIDTLTQLPHLSLLTLNIGHKQEIPRLEWPPQSLKVAINIISVPAHRFYEIMKQVLVEDLQLVSLKVMFCKTFHIPLLSYISRLYKRTLQELVWVDAPADTNAPSHRIVEPKSEDMCVNHILLLCWQCVHLRRLVIHGYWLWQYDVAGMLRLRRSLEHFDVSAVYGRQDQYGFCGSNVMRVLASDNLAVLDNEYVRKINKDIEFKWVPSAYAELPRALKRGASPKDRADYIAYEMTKSPLLQSV</sequence>